<keyword evidence="4" id="KW-1003">Cell membrane</keyword>
<dbReference type="Proteomes" id="UP000553776">
    <property type="component" value="Unassembled WGS sequence"/>
</dbReference>
<dbReference type="Gene3D" id="6.10.340.10">
    <property type="match status" value="1"/>
</dbReference>
<dbReference type="CDD" id="cd06225">
    <property type="entry name" value="HAMP"/>
    <property type="match status" value="1"/>
</dbReference>
<feature type="domain" description="HAMP" evidence="15">
    <location>
        <begin position="336"/>
        <end position="393"/>
    </location>
</feature>
<feature type="transmembrane region" description="Helical" evidence="13">
    <location>
        <begin position="9"/>
        <end position="28"/>
    </location>
</feature>
<dbReference type="Pfam" id="PF00672">
    <property type="entry name" value="HAMP"/>
    <property type="match status" value="1"/>
</dbReference>
<keyword evidence="6" id="KW-0808">Transferase</keyword>
<dbReference type="PANTHER" id="PTHR34220:SF7">
    <property type="entry name" value="SENSOR HISTIDINE KINASE YPDA"/>
    <property type="match status" value="1"/>
</dbReference>
<keyword evidence="7" id="KW-0547">Nucleotide-binding</keyword>
<accession>A0A841UC68</accession>
<dbReference type="PANTHER" id="PTHR34220">
    <property type="entry name" value="SENSOR HISTIDINE KINASE YPDA"/>
    <property type="match status" value="1"/>
</dbReference>
<evidence type="ECO:0000256" key="1">
    <source>
        <dbReference type="ARBA" id="ARBA00000085"/>
    </source>
</evidence>
<evidence type="ECO:0000256" key="4">
    <source>
        <dbReference type="ARBA" id="ARBA00022475"/>
    </source>
</evidence>
<feature type="domain" description="Histidine kinase" evidence="14">
    <location>
        <begin position="503"/>
        <end position="617"/>
    </location>
</feature>
<evidence type="ECO:0000256" key="5">
    <source>
        <dbReference type="ARBA" id="ARBA00022553"/>
    </source>
</evidence>
<comment type="subcellular location">
    <subcellularLocation>
        <location evidence="2">Cell membrane</location>
        <topology evidence="2">Multi-pass membrane protein</topology>
    </subcellularLocation>
</comment>
<dbReference type="GO" id="GO:0000155">
    <property type="term" value="F:phosphorelay sensor kinase activity"/>
    <property type="evidence" value="ECO:0007669"/>
    <property type="project" value="InterPro"/>
</dbReference>
<evidence type="ECO:0000256" key="8">
    <source>
        <dbReference type="ARBA" id="ARBA00022777"/>
    </source>
</evidence>
<evidence type="ECO:0000256" key="9">
    <source>
        <dbReference type="ARBA" id="ARBA00022840"/>
    </source>
</evidence>
<feature type="transmembrane region" description="Helical" evidence="13">
    <location>
        <begin position="315"/>
        <end position="335"/>
    </location>
</feature>
<dbReference type="SUPFAM" id="SSF55874">
    <property type="entry name" value="ATPase domain of HSP90 chaperone/DNA topoisomerase II/histidine kinase"/>
    <property type="match status" value="1"/>
</dbReference>
<keyword evidence="10" id="KW-0902">Two-component regulatory system</keyword>
<sequence length="618" mass="68603">MLYSLRSRLMAAFSILLIVPFTVLVYTLTDRSAKSIQSSVEVSTSQTIEQYASHIDTLLTQVEDTGNQVLGSPIAQEWLAGLRNDELSPGEKLLSKRRMKEFLSSLAINDSNGISIGVFADGAGGIWRQDRSYAEREWYGEYRERGVKWTRSHLDPDQADETLAGRAINGYILPLVQLQSLRTMGVIKVNYPTELLRAPLEKIRFGETGRAFLLDSEGRSVLGENEAGEADEPDGAAKPDGTEEAGSLTEGGLLGDALGEIRGRTADAPAGFIPIRRHGTDYLLFYRHLAEPNWTIVGIVPEDELYVEIRQTRNAMLLISGLLLVVVIVVAFGLSKGITRPLSRMARAMRQVKLGDFDKALKLMPSVKSGHSELGFVTDAFEQMTHRLKYLIETEFETNLRRKNAEYKALLLQINPHFYNNSLEIIGGLAAMKREDLVMDAAEALGQMMRYSLNLNTDRVRVAEEFAYIRDYLFILKLRYDEDLELRIEEEEGAGDALVPKFILQPLVENAVKYSLEKGAAEAASVFIGSSVSDGRLRLTVADNGIGMAPELAADLARDALQKEKDAASILNSTGDRIGLRNVLARCRLNYGEGFRFEIDTEPGRGTSITLNLPWSRS</sequence>
<evidence type="ECO:0000313" key="16">
    <source>
        <dbReference type="EMBL" id="MBB6695793.1"/>
    </source>
</evidence>
<dbReference type="Pfam" id="PF06580">
    <property type="entry name" value="His_kinase"/>
    <property type="match status" value="1"/>
</dbReference>
<dbReference type="InterPro" id="IPR036890">
    <property type="entry name" value="HATPase_C_sf"/>
</dbReference>
<dbReference type="InterPro" id="IPR005467">
    <property type="entry name" value="His_kinase_dom"/>
</dbReference>
<dbReference type="Gene3D" id="3.30.450.20">
    <property type="entry name" value="PAS domain"/>
    <property type="match status" value="1"/>
</dbReference>
<organism evidence="16 17">
    <name type="scientific">Cohnella xylanilytica</name>
    <dbReference type="NCBI Taxonomy" id="557555"/>
    <lineage>
        <taxon>Bacteria</taxon>
        <taxon>Bacillati</taxon>
        <taxon>Bacillota</taxon>
        <taxon>Bacilli</taxon>
        <taxon>Bacillales</taxon>
        <taxon>Paenibacillaceae</taxon>
        <taxon>Cohnella</taxon>
    </lineage>
</organism>
<proteinExistence type="predicted"/>
<dbReference type="Pfam" id="PF02518">
    <property type="entry name" value="HATPase_c"/>
    <property type="match status" value="1"/>
</dbReference>
<protein>
    <recommendedName>
        <fullName evidence="3">histidine kinase</fullName>
        <ecNumber evidence="3">2.7.13.3</ecNumber>
    </recommendedName>
</protein>
<dbReference type="GO" id="GO:0005886">
    <property type="term" value="C:plasma membrane"/>
    <property type="evidence" value="ECO:0007669"/>
    <property type="project" value="UniProtKB-SubCell"/>
</dbReference>
<dbReference type="SMART" id="SM00387">
    <property type="entry name" value="HATPase_c"/>
    <property type="match status" value="1"/>
</dbReference>
<evidence type="ECO:0000256" key="6">
    <source>
        <dbReference type="ARBA" id="ARBA00022679"/>
    </source>
</evidence>
<gene>
    <name evidence="16" type="ORF">H7B90_30810</name>
</gene>
<evidence type="ECO:0000259" key="15">
    <source>
        <dbReference type="PROSITE" id="PS50885"/>
    </source>
</evidence>
<dbReference type="Gene3D" id="3.30.565.10">
    <property type="entry name" value="Histidine kinase-like ATPase, C-terminal domain"/>
    <property type="match status" value="1"/>
</dbReference>
<keyword evidence="13" id="KW-1133">Transmembrane helix</keyword>
<dbReference type="RefSeq" id="WP_185139738.1">
    <property type="nucleotide sequence ID" value="NZ_JACJVR010000140.1"/>
</dbReference>
<evidence type="ECO:0000256" key="13">
    <source>
        <dbReference type="SAM" id="Phobius"/>
    </source>
</evidence>
<dbReference type="SMART" id="SM00304">
    <property type="entry name" value="HAMP"/>
    <property type="match status" value="1"/>
</dbReference>
<dbReference type="PROSITE" id="PS50109">
    <property type="entry name" value="HIS_KIN"/>
    <property type="match status" value="1"/>
</dbReference>
<evidence type="ECO:0000256" key="11">
    <source>
        <dbReference type="ARBA" id="ARBA00023136"/>
    </source>
</evidence>
<keyword evidence="11 13" id="KW-0472">Membrane</keyword>
<dbReference type="GO" id="GO:0005524">
    <property type="term" value="F:ATP binding"/>
    <property type="evidence" value="ECO:0007669"/>
    <property type="project" value="UniProtKB-KW"/>
</dbReference>
<dbReference type="CDD" id="cd12912">
    <property type="entry name" value="PDC2_MCP_like"/>
    <property type="match status" value="1"/>
</dbReference>
<evidence type="ECO:0000256" key="10">
    <source>
        <dbReference type="ARBA" id="ARBA00023012"/>
    </source>
</evidence>
<evidence type="ECO:0000313" key="17">
    <source>
        <dbReference type="Proteomes" id="UP000553776"/>
    </source>
</evidence>
<keyword evidence="17" id="KW-1185">Reference proteome</keyword>
<dbReference type="InterPro" id="IPR050640">
    <property type="entry name" value="Bact_2-comp_sensor_kinase"/>
</dbReference>
<keyword evidence="9" id="KW-0067">ATP-binding</keyword>
<dbReference type="EMBL" id="JACJVR010000140">
    <property type="protein sequence ID" value="MBB6695793.1"/>
    <property type="molecule type" value="Genomic_DNA"/>
</dbReference>
<feature type="region of interest" description="Disordered" evidence="12">
    <location>
        <begin position="224"/>
        <end position="252"/>
    </location>
</feature>
<comment type="catalytic activity">
    <reaction evidence="1">
        <text>ATP + protein L-histidine = ADP + protein N-phospho-L-histidine.</text>
        <dbReference type="EC" id="2.7.13.3"/>
    </reaction>
</comment>
<name>A0A841UC68_9BACL</name>
<evidence type="ECO:0000256" key="7">
    <source>
        <dbReference type="ARBA" id="ARBA00022741"/>
    </source>
</evidence>
<reference evidence="16 17" key="1">
    <citation type="submission" date="2020-08" db="EMBL/GenBank/DDBJ databases">
        <title>Cohnella phylogeny.</title>
        <authorList>
            <person name="Dunlap C."/>
        </authorList>
    </citation>
    <scope>NUCLEOTIDE SEQUENCE [LARGE SCALE GENOMIC DNA]</scope>
    <source>
        <strain evidence="16 17">DSM 25239</strain>
    </source>
</reference>
<evidence type="ECO:0000256" key="2">
    <source>
        <dbReference type="ARBA" id="ARBA00004651"/>
    </source>
</evidence>
<dbReference type="InterPro" id="IPR003660">
    <property type="entry name" value="HAMP_dom"/>
</dbReference>
<dbReference type="EC" id="2.7.13.3" evidence="3"/>
<keyword evidence="13" id="KW-0812">Transmembrane</keyword>
<comment type="caution">
    <text evidence="16">The sequence shown here is derived from an EMBL/GenBank/DDBJ whole genome shotgun (WGS) entry which is preliminary data.</text>
</comment>
<dbReference type="InterPro" id="IPR003594">
    <property type="entry name" value="HATPase_dom"/>
</dbReference>
<evidence type="ECO:0000256" key="12">
    <source>
        <dbReference type="SAM" id="MobiDB-lite"/>
    </source>
</evidence>
<evidence type="ECO:0000256" key="3">
    <source>
        <dbReference type="ARBA" id="ARBA00012438"/>
    </source>
</evidence>
<dbReference type="PROSITE" id="PS50885">
    <property type="entry name" value="HAMP"/>
    <property type="match status" value="1"/>
</dbReference>
<evidence type="ECO:0000259" key="14">
    <source>
        <dbReference type="PROSITE" id="PS50109"/>
    </source>
</evidence>
<keyword evidence="5" id="KW-0597">Phosphoprotein</keyword>
<dbReference type="AlphaFoldDB" id="A0A841UC68"/>
<dbReference type="SUPFAM" id="SSF158472">
    <property type="entry name" value="HAMP domain-like"/>
    <property type="match status" value="1"/>
</dbReference>
<keyword evidence="8 16" id="KW-0418">Kinase</keyword>
<dbReference type="InterPro" id="IPR010559">
    <property type="entry name" value="Sig_transdc_His_kin_internal"/>
</dbReference>